<evidence type="ECO:0000259" key="1">
    <source>
        <dbReference type="Pfam" id="PF00535"/>
    </source>
</evidence>
<keyword evidence="2" id="KW-0808">Transferase</keyword>
<protein>
    <submittedName>
        <fullName evidence="2">Glycosyl transferase family 2</fullName>
    </submittedName>
</protein>
<dbReference type="SUPFAM" id="SSF53448">
    <property type="entry name" value="Nucleotide-diphospho-sugar transferases"/>
    <property type="match status" value="1"/>
</dbReference>
<dbReference type="Pfam" id="PF00535">
    <property type="entry name" value="Glycos_transf_2"/>
    <property type="match status" value="1"/>
</dbReference>
<dbReference type="Gene3D" id="3.90.550.10">
    <property type="entry name" value="Spore Coat Polysaccharide Biosynthesis Protein SpsA, Chain A"/>
    <property type="match status" value="1"/>
</dbReference>
<evidence type="ECO:0000313" key="2">
    <source>
        <dbReference type="EMBL" id="AEM85056.1"/>
    </source>
</evidence>
<sequence>MTQITPYVGAPSPCDAGRAPHSGWLAGYPGPMNAPGPAVGVVVATRDRAERLATTLEHLTALPERPPVVVVDNGSADRTRAMIAERYPHVRVLAQGDDHGALARNDGVRAIVLVTDSGPGTRAADQRDTGGEAAYLVAKRRTP</sequence>
<dbReference type="HOGENOM" id="CLU_1805155_0_0_11"/>
<dbReference type="InterPro" id="IPR029044">
    <property type="entry name" value="Nucleotide-diphossugar_trans"/>
</dbReference>
<dbReference type="EMBL" id="CP002994">
    <property type="protein sequence ID" value="AEM85056.1"/>
    <property type="molecule type" value="Genomic_DNA"/>
</dbReference>
<name>G2P5M5_STRV4</name>
<dbReference type="GO" id="GO:0016740">
    <property type="term" value="F:transferase activity"/>
    <property type="evidence" value="ECO:0007669"/>
    <property type="project" value="UniProtKB-KW"/>
</dbReference>
<keyword evidence="3" id="KW-1185">Reference proteome</keyword>
<evidence type="ECO:0000313" key="3">
    <source>
        <dbReference type="Proteomes" id="UP000008703"/>
    </source>
</evidence>
<proteinExistence type="predicted"/>
<reference evidence="2" key="1">
    <citation type="submission" date="2011-08" db="EMBL/GenBank/DDBJ databases">
        <title>Complete sequence of chromosome of Streptomyces violaceusniger Tu 4113.</title>
        <authorList>
            <consortium name="US DOE Joint Genome Institute"/>
            <person name="Lucas S."/>
            <person name="Han J."/>
            <person name="Lapidus A."/>
            <person name="Cheng J.-F."/>
            <person name="Goodwin L."/>
            <person name="Pitluck S."/>
            <person name="Peters L."/>
            <person name="Ivanova N."/>
            <person name="Daligault H."/>
            <person name="Detter J.C."/>
            <person name="Han C."/>
            <person name="Tapia R."/>
            <person name="Land M."/>
            <person name="Hauser L."/>
            <person name="Kyrpides N."/>
            <person name="Ivanova N."/>
            <person name="Pagani I."/>
            <person name="Hagen A."/>
            <person name="Katz L."/>
            <person name="Fiedler H.-P."/>
            <person name="Keasling J."/>
            <person name="Fortman J."/>
            <person name="Woyke T."/>
        </authorList>
    </citation>
    <scope>NUCLEOTIDE SEQUENCE [LARGE SCALE GENOMIC DNA]</scope>
    <source>
        <strain evidence="2">Tu 4113</strain>
    </source>
</reference>
<organism evidence="2 3">
    <name type="scientific">Streptomyces violaceusniger (strain Tu 4113)</name>
    <dbReference type="NCBI Taxonomy" id="653045"/>
    <lineage>
        <taxon>Bacteria</taxon>
        <taxon>Bacillati</taxon>
        <taxon>Actinomycetota</taxon>
        <taxon>Actinomycetes</taxon>
        <taxon>Kitasatosporales</taxon>
        <taxon>Streptomycetaceae</taxon>
        <taxon>Streptomyces</taxon>
        <taxon>Streptomyces violaceusniger group</taxon>
    </lineage>
</organism>
<dbReference type="eggNOG" id="COG1216">
    <property type="taxonomic scope" value="Bacteria"/>
</dbReference>
<feature type="domain" description="Glycosyltransferase 2-like" evidence="1">
    <location>
        <begin position="41"/>
        <end position="110"/>
    </location>
</feature>
<gene>
    <name evidence="2" type="ORF">Strvi_5535</name>
</gene>
<dbReference type="InterPro" id="IPR001173">
    <property type="entry name" value="Glyco_trans_2-like"/>
</dbReference>
<dbReference type="CDD" id="cd00761">
    <property type="entry name" value="Glyco_tranf_GTA_type"/>
    <property type="match status" value="1"/>
</dbReference>
<accession>G2P5M5</accession>
<dbReference type="Proteomes" id="UP000008703">
    <property type="component" value="Chromosome"/>
</dbReference>
<dbReference type="AlphaFoldDB" id="G2P5M5"/>
<dbReference type="KEGG" id="svl:Strvi_5535"/>